<dbReference type="Gene3D" id="3.50.50.60">
    <property type="entry name" value="FAD/NAD(P)-binding domain"/>
    <property type="match status" value="1"/>
</dbReference>
<dbReference type="InterPro" id="IPR006076">
    <property type="entry name" value="FAD-dep_OxRdtase"/>
</dbReference>
<proteinExistence type="predicted"/>
<evidence type="ECO:0000313" key="3">
    <source>
        <dbReference type="Proteomes" id="UP000230790"/>
    </source>
</evidence>
<gene>
    <name evidence="2" type="ORF">CUN48_07620</name>
</gene>
<sequence length="440" mass="47799">MRAVSAYAIMPGMKERPYWSDTVAPFSPAPHDFPARVDVAIVGGGYTGLSAARELARSGARVAVLEANTLGWGASSRNGGMVLTGLKSSAGALVKRFGMETARALFCTSLDAINHVERVVREEGLACDFRRCGHIELAYKPGHFAGFIREAELLQKHFQHPVRLVDKAHLGDEIETDLYHGGLVDEASAGLNPAQYAVGLAQAAERAGAGLFENARVTHIEHDAAGTGFAVTTARGKLHADQVMIATNGYTERLVPWLQRRIIPIGSYIIATEPLPPELAQRVSRHRRMMFDSKNFLYYFRLSADNRMIFGGRAGFMPANAHTVRESAAILRRGMLEVYPQLKDIAVEYAWGGTLGFTFDLLPHAGTTAAGIHYALGCGGHGVALLSYLGACVAQHIAGRRIENPLFTLPFPTAPANLYRGNPWFLPLAGLYYRLLDAIS</sequence>
<dbReference type="EMBL" id="PGTN01000040">
    <property type="protein sequence ID" value="PJF47624.1"/>
    <property type="molecule type" value="Genomic_DNA"/>
</dbReference>
<evidence type="ECO:0000259" key="1">
    <source>
        <dbReference type="Pfam" id="PF01266"/>
    </source>
</evidence>
<accession>A0A2M8QCV2</accession>
<dbReference type="PANTHER" id="PTHR13847">
    <property type="entry name" value="SARCOSINE DEHYDROGENASE-RELATED"/>
    <property type="match status" value="1"/>
</dbReference>
<dbReference type="AlphaFoldDB" id="A0A2M8QCV2"/>
<comment type="caution">
    <text evidence="2">The sequence shown here is derived from an EMBL/GenBank/DDBJ whole genome shotgun (WGS) entry which is preliminary data.</text>
</comment>
<dbReference type="Proteomes" id="UP000230790">
    <property type="component" value="Unassembled WGS sequence"/>
</dbReference>
<feature type="domain" description="FAD dependent oxidoreductase" evidence="1">
    <location>
        <begin position="38"/>
        <end position="395"/>
    </location>
</feature>
<dbReference type="Pfam" id="PF01266">
    <property type="entry name" value="DAO"/>
    <property type="match status" value="1"/>
</dbReference>
<dbReference type="GO" id="GO:0005737">
    <property type="term" value="C:cytoplasm"/>
    <property type="evidence" value="ECO:0007669"/>
    <property type="project" value="TreeGrafter"/>
</dbReference>
<reference evidence="2 3" key="1">
    <citation type="submission" date="2017-11" db="EMBL/GenBank/DDBJ databases">
        <title>Evolution of Phototrophy in the Chloroflexi Phylum Driven by Horizontal Gene Transfer.</title>
        <authorList>
            <person name="Ward L.M."/>
            <person name="Hemp J."/>
            <person name="Shih P.M."/>
            <person name="Mcglynn S.E."/>
            <person name="Fischer W."/>
        </authorList>
    </citation>
    <scope>NUCLEOTIDE SEQUENCE [LARGE SCALE GENOMIC DNA]</scope>
    <source>
        <strain evidence="2">JP3_7</strain>
    </source>
</reference>
<protein>
    <submittedName>
        <fullName evidence="2">FAD-dependent oxidoreductase</fullName>
    </submittedName>
</protein>
<evidence type="ECO:0000313" key="2">
    <source>
        <dbReference type="EMBL" id="PJF47624.1"/>
    </source>
</evidence>
<name>A0A2M8QCV2_9CHLR</name>
<dbReference type="Gene3D" id="3.30.9.10">
    <property type="entry name" value="D-Amino Acid Oxidase, subunit A, domain 2"/>
    <property type="match status" value="1"/>
</dbReference>
<dbReference type="PANTHER" id="PTHR13847:SF281">
    <property type="entry name" value="FAD DEPENDENT OXIDOREDUCTASE DOMAIN-CONTAINING PROTEIN"/>
    <property type="match status" value="1"/>
</dbReference>
<organism evidence="2 3">
    <name type="scientific">Candidatus Thermofonsia Clade 3 bacterium</name>
    <dbReference type="NCBI Taxonomy" id="2364212"/>
    <lineage>
        <taxon>Bacteria</taxon>
        <taxon>Bacillati</taxon>
        <taxon>Chloroflexota</taxon>
        <taxon>Candidatus Thermofontia</taxon>
        <taxon>Candidatus Thermofonsia Clade 3</taxon>
    </lineage>
</organism>
<dbReference type="SUPFAM" id="SSF51905">
    <property type="entry name" value="FAD/NAD(P)-binding domain"/>
    <property type="match status" value="1"/>
</dbReference>
<dbReference type="InterPro" id="IPR036188">
    <property type="entry name" value="FAD/NAD-bd_sf"/>
</dbReference>